<dbReference type="EMBL" id="CP017174">
    <property type="protein sequence ID" value="QDE71303.1"/>
    <property type="molecule type" value="Genomic_DNA"/>
</dbReference>
<dbReference type="Pfam" id="PF09535">
    <property type="entry name" value="Gmx_para_CXXCG"/>
    <property type="match status" value="1"/>
</dbReference>
<reference evidence="1 2" key="1">
    <citation type="journal article" date="2019" name="Science">
        <title>Social genes are selection hotspots in kin groups of a soil microbe.</title>
        <authorList>
            <person name="Wielgoss S."/>
            <person name="Wolfensberger R."/>
            <person name="Sun L."/>
            <person name="Fiegna F."/>
            <person name="Velicer G.J."/>
        </authorList>
    </citation>
    <scope>NUCLEOTIDE SEQUENCE [LARGE SCALE GENOMIC DNA]</scope>
    <source>
        <strain evidence="1 2">MC3.5.9c15</strain>
    </source>
</reference>
<evidence type="ECO:0000313" key="1">
    <source>
        <dbReference type="EMBL" id="QDE71303.1"/>
    </source>
</evidence>
<dbReference type="NCBIfam" id="TIGR02264">
    <property type="entry name" value="gmx_para_CXXCG"/>
    <property type="match status" value="1"/>
</dbReference>
<dbReference type="RefSeq" id="WP_140800036.1">
    <property type="nucleotide sequence ID" value="NZ_CP017173.1"/>
</dbReference>
<gene>
    <name evidence="1" type="ORF">BHS09_32390</name>
</gene>
<dbReference type="AlphaFoldDB" id="A0AAE6KVA2"/>
<proteinExistence type="predicted"/>
<accession>A0AAE6KVA2</accession>
<sequence>MPRYFWLLEDWTALAAYKGDFNAAHKWSLPGLAKCPGCSVTWASTGHNYPAVDLSALPEQDAFLKARPEPFTEFVRLRELVRPLAPPGVALPPGTAFGPLVGPARGDLGPLTWQGSYLLLLRRDAFEGLHAEGVLGLSSRKAELRFRQKSPPEYLEPQVELRGQLHPDCYPPDQRPPCGTCGRLGMSLPDDPILDAASLPTDRDVFRVGNFATVMVGTERFKEAVQRLDLEGITFRELPTR</sequence>
<evidence type="ECO:0000313" key="2">
    <source>
        <dbReference type="Proteomes" id="UP000320179"/>
    </source>
</evidence>
<dbReference type="Proteomes" id="UP000320179">
    <property type="component" value="Chromosome"/>
</dbReference>
<name>A0AAE6KVA2_MYXXA</name>
<dbReference type="InterPro" id="IPR011750">
    <property type="entry name" value="Gmx_para_CXXCG"/>
</dbReference>
<protein>
    <submittedName>
        <fullName evidence="1">Uncharacterized protein</fullName>
    </submittedName>
</protein>
<organism evidence="1 2">
    <name type="scientific">Myxococcus xanthus</name>
    <dbReference type="NCBI Taxonomy" id="34"/>
    <lineage>
        <taxon>Bacteria</taxon>
        <taxon>Pseudomonadati</taxon>
        <taxon>Myxococcota</taxon>
        <taxon>Myxococcia</taxon>
        <taxon>Myxococcales</taxon>
        <taxon>Cystobacterineae</taxon>
        <taxon>Myxococcaceae</taxon>
        <taxon>Myxococcus</taxon>
    </lineage>
</organism>